<sequence length="314" mass="36119">MLYHKEPVSLQINLSPSDFRIAKFILPHQLKALANQVDEIILTVESKPSRGRFATGWTENIANLKSLLTDIAETFEVKVIHVDYAEPKKREIAQYFFNSAYIPEKDFRGGPFYAYFYGLYHCKNDLVFHLDADMFLGGNSSKWIAEAASLFNQYSNLLCVAPLPGPPVENEQLKGQHIIKKIDGVPFMYELAGFSTRIFMLKKSLINRYKIKLTRPDLKDQLKAIIRGNPNADLPEHQLSDLMSKHQLTRIDFLGSGTGMWSLHPPYRNQNFYEGLPDLINRIEQNNLPESQNGFYDIVDEVIDWSDVKEKLFK</sequence>
<organism evidence="1 2">
    <name type="scientific">Pedobacter soli</name>
    <dbReference type="NCBI Taxonomy" id="390242"/>
    <lineage>
        <taxon>Bacteria</taxon>
        <taxon>Pseudomonadati</taxon>
        <taxon>Bacteroidota</taxon>
        <taxon>Sphingobacteriia</taxon>
        <taxon>Sphingobacteriales</taxon>
        <taxon>Sphingobacteriaceae</taxon>
        <taxon>Pedobacter</taxon>
    </lineage>
</organism>
<accession>A0A1G6X1M3</accession>
<evidence type="ECO:0008006" key="3">
    <source>
        <dbReference type="Google" id="ProtNLM"/>
    </source>
</evidence>
<dbReference type="Proteomes" id="UP000199455">
    <property type="component" value="Unassembled WGS sequence"/>
</dbReference>
<evidence type="ECO:0000313" key="1">
    <source>
        <dbReference type="EMBL" id="SDD71934.1"/>
    </source>
</evidence>
<dbReference type="RefSeq" id="WP_090770460.1">
    <property type="nucleotide sequence ID" value="NZ_FMZH01000007.1"/>
</dbReference>
<reference evidence="2" key="1">
    <citation type="submission" date="2016-10" db="EMBL/GenBank/DDBJ databases">
        <authorList>
            <person name="Varghese N."/>
            <person name="Submissions S."/>
        </authorList>
    </citation>
    <scope>NUCLEOTIDE SEQUENCE [LARGE SCALE GENOMIC DNA]</scope>
    <source>
        <strain evidence="2">DSM 18609</strain>
    </source>
</reference>
<dbReference type="STRING" id="390242.SAMN04488024_107196"/>
<evidence type="ECO:0000313" key="2">
    <source>
        <dbReference type="Proteomes" id="UP000199455"/>
    </source>
</evidence>
<protein>
    <recommendedName>
        <fullName evidence="3">Glycosyltransferase family 2 protein</fullName>
    </recommendedName>
</protein>
<proteinExistence type="predicted"/>
<dbReference type="EMBL" id="FMZH01000007">
    <property type="protein sequence ID" value="SDD71934.1"/>
    <property type="molecule type" value="Genomic_DNA"/>
</dbReference>
<keyword evidence="2" id="KW-1185">Reference proteome</keyword>
<dbReference type="AlphaFoldDB" id="A0A1G6X1M3"/>
<dbReference type="SUPFAM" id="SSF53448">
    <property type="entry name" value="Nucleotide-diphospho-sugar transferases"/>
    <property type="match status" value="1"/>
</dbReference>
<dbReference type="InterPro" id="IPR029044">
    <property type="entry name" value="Nucleotide-diphossugar_trans"/>
</dbReference>
<gene>
    <name evidence="1" type="ORF">SAMN04488024_107196</name>
</gene>
<name>A0A1G6X1M3_9SPHI</name>